<organism evidence="1">
    <name type="scientific">viral metagenome</name>
    <dbReference type="NCBI Taxonomy" id="1070528"/>
    <lineage>
        <taxon>unclassified sequences</taxon>
        <taxon>metagenomes</taxon>
        <taxon>organismal metagenomes</taxon>
    </lineage>
</organism>
<accession>A0A6H1ZBP5</accession>
<proteinExistence type="predicted"/>
<gene>
    <name evidence="1" type="ORF">TM448A00161_0029</name>
</gene>
<reference evidence="1" key="1">
    <citation type="submission" date="2020-03" db="EMBL/GenBank/DDBJ databases">
        <title>The deep terrestrial virosphere.</title>
        <authorList>
            <person name="Holmfeldt K."/>
            <person name="Nilsson E."/>
            <person name="Simone D."/>
            <person name="Lopez-Fernandez M."/>
            <person name="Wu X."/>
            <person name="de Brujin I."/>
            <person name="Lundin D."/>
            <person name="Andersson A."/>
            <person name="Bertilsson S."/>
            <person name="Dopson M."/>
        </authorList>
    </citation>
    <scope>NUCLEOTIDE SEQUENCE</scope>
    <source>
        <strain evidence="1">TM448A00161</strain>
    </source>
</reference>
<dbReference type="AlphaFoldDB" id="A0A6H1ZBP5"/>
<protein>
    <submittedName>
        <fullName evidence="1">Uncharacterized protein</fullName>
    </submittedName>
</protein>
<name>A0A6H1ZBP5_9ZZZZ</name>
<evidence type="ECO:0000313" key="1">
    <source>
        <dbReference type="EMBL" id="QJA44882.1"/>
    </source>
</evidence>
<sequence length="172" mass="19209">MSTPTTTVRLDGQQCACSPGELCPVSNRRVGANYRCSRKEIEAVGFGVEEQIEKAAHELGAMDFEAAQRRVMSGMAAIENTTTLDPSDESLVEMMAESIHNITCTTTKRILDRATCRPNGDIELGSGYLDRLQRHCQQRYAQQFSDLKEDDRQVARGVIKQIKDYYEKKGAV</sequence>
<dbReference type="EMBL" id="MT143982">
    <property type="protein sequence ID" value="QJA44882.1"/>
    <property type="molecule type" value="Genomic_DNA"/>
</dbReference>